<evidence type="ECO:0000259" key="4">
    <source>
        <dbReference type="PROSITE" id="PS51532"/>
    </source>
</evidence>
<dbReference type="Pfam" id="PF06201">
    <property type="entry name" value="PITH"/>
    <property type="match status" value="1"/>
</dbReference>
<dbReference type="InterPro" id="IPR008979">
    <property type="entry name" value="Galactose-bd-like_sf"/>
</dbReference>
<dbReference type="Gene3D" id="2.60.120.470">
    <property type="entry name" value="PITH domain"/>
    <property type="match status" value="1"/>
</dbReference>
<comment type="similarity">
    <text evidence="1">Belongs to the thioredoxin family.</text>
</comment>
<name>A0AAJ0CFH6_9HYPO</name>
<dbReference type="EMBL" id="JASWJB010000382">
    <property type="protein sequence ID" value="KAK2590913.1"/>
    <property type="molecule type" value="Genomic_DNA"/>
</dbReference>
<keyword evidence="2" id="KW-1015">Disulfide bond</keyword>
<evidence type="ECO:0000313" key="5">
    <source>
        <dbReference type="EMBL" id="KAK2590913.1"/>
    </source>
</evidence>
<proteinExistence type="inferred from homology"/>
<dbReference type="InterPro" id="IPR010400">
    <property type="entry name" value="PITH_dom"/>
</dbReference>
<dbReference type="PROSITE" id="PS00194">
    <property type="entry name" value="THIOREDOXIN_1"/>
    <property type="match status" value="1"/>
</dbReference>
<sequence length="342" mass="37595">MSQPPVVISSKEQFDTILRTSKVVVADFFATWCEPCRQIAPLYEVLSKNLSRPNAVTFVKIDTEVNKAISEQYKITVLPTFLLFRDAKITKTVKGANLAELQNVLESLVTEVDSLGGEASSSSGSGGPWVGAEIPRGYSDITDQVEIRNCEVLNADEEAGPVKVLFESTQPGALDTRKGSAKDFVQSGADDQLLLFVPFQGTVKLHTLQVSAELFSMHALVVETATLIVMQITSLPEEGQDNVSRPEAVHLYINRPQNMDFDEADDSEPTQAITLKPEDWNSQGTTNISLRFVKFQKTTTLIVYVQKGIDGAEAIRLDRIRLIGEAGTKRDMGKLQKVGDDE</sequence>
<dbReference type="Gene3D" id="3.40.30.10">
    <property type="entry name" value="Glutaredoxin"/>
    <property type="match status" value="1"/>
</dbReference>
<feature type="domain" description="Thioredoxin" evidence="3">
    <location>
        <begin position="1"/>
        <end position="110"/>
    </location>
</feature>
<dbReference type="InterPro" id="IPR037047">
    <property type="entry name" value="PITH_dom_sf"/>
</dbReference>
<gene>
    <name evidence="5" type="primary">txl1</name>
    <name evidence="5" type="ORF">QQS21_011394</name>
</gene>
<dbReference type="AlphaFoldDB" id="A0AAJ0CFH6"/>
<dbReference type="PANTHER" id="PTHR46115">
    <property type="entry name" value="THIOREDOXIN-LIKE PROTEIN 1"/>
    <property type="match status" value="1"/>
</dbReference>
<dbReference type="SUPFAM" id="SSF49785">
    <property type="entry name" value="Galactose-binding domain-like"/>
    <property type="match status" value="1"/>
</dbReference>
<dbReference type="InterPro" id="IPR013766">
    <property type="entry name" value="Thioredoxin_domain"/>
</dbReference>
<protein>
    <submittedName>
        <fullName evidence="5">Thioredoxin-like protein 1</fullName>
    </submittedName>
</protein>
<comment type="caution">
    <text evidence="5">The sequence shown here is derived from an EMBL/GenBank/DDBJ whole genome shotgun (WGS) entry which is preliminary data.</text>
</comment>
<evidence type="ECO:0000256" key="2">
    <source>
        <dbReference type="ARBA" id="ARBA00023157"/>
    </source>
</evidence>
<keyword evidence="6" id="KW-1185">Reference proteome</keyword>
<organism evidence="5 6">
    <name type="scientific">Conoideocrella luteorostrata</name>
    <dbReference type="NCBI Taxonomy" id="1105319"/>
    <lineage>
        <taxon>Eukaryota</taxon>
        <taxon>Fungi</taxon>
        <taxon>Dikarya</taxon>
        <taxon>Ascomycota</taxon>
        <taxon>Pezizomycotina</taxon>
        <taxon>Sordariomycetes</taxon>
        <taxon>Hypocreomycetidae</taxon>
        <taxon>Hypocreales</taxon>
        <taxon>Clavicipitaceae</taxon>
        <taxon>Conoideocrella</taxon>
    </lineage>
</organism>
<accession>A0AAJ0CFH6</accession>
<dbReference type="PROSITE" id="PS51532">
    <property type="entry name" value="PITH"/>
    <property type="match status" value="1"/>
</dbReference>
<dbReference type="CDD" id="cd02947">
    <property type="entry name" value="TRX_family"/>
    <property type="match status" value="1"/>
</dbReference>
<dbReference type="GO" id="GO:0005737">
    <property type="term" value="C:cytoplasm"/>
    <property type="evidence" value="ECO:0007669"/>
    <property type="project" value="UniProtKB-ARBA"/>
</dbReference>
<dbReference type="Pfam" id="PF00085">
    <property type="entry name" value="Thioredoxin"/>
    <property type="match status" value="1"/>
</dbReference>
<dbReference type="SUPFAM" id="SSF52833">
    <property type="entry name" value="Thioredoxin-like"/>
    <property type="match status" value="1"/>
</dbReference>
<dbReference type="PROSITE" id="PS51352">
    <property type="entry name" value="THIOREDOXIN_2"/>
    <property type="match status" value="1"/>
</dbReference>
<dbReference type="InterPro" id="IPR036249">
    <property type="entry name" value="Thioredoxin-like_sf"/>
</dbReference>
<evidence type="ECO:0000313" key="6">
    <source>
        <dbReference type="Proteomes" id="UP001251528"/>
    </source>
</evidence>
<dbReference type="Proteomes" id="UP001251528">
    <property type="component" value="Unassembled WGS sequence"/>
</dbReference>
<dbReference type="InterPro" id="IPR017937">
    <property type="entry name" value="Thioredoxin_CS"/>
</dbReference>
<evidence type="ECO:0000256" key="1">
    <source>
        <dbReference type="ARBA" id="ARBA00008987"/>
    </source>
</evidence>
<reference evidence="5" key="1">
    <citation type="submission" date="2023-06" db="EMBL/GenBank/DDBJ databases">
        <title>Conoideocrella luteorostrata (Hypocreales: Clavicipitaceae), a potential biocontrol fungus for elongate hemlock scale in United States Christmas tree production areas.</title>
        <authorList>
            <person name="Barrett H."/>
            <person name="Lovett B."/>
            <person name="Macias A.M."/>
            <person name="Stajich J.E."/>
            <person name="Kasson M.T."/>
        </authorList>
    </citation>
    <scope>NUCLEOTIDE SEQUENCE</scope>
    <source>
        <strain evidence="5">ARSEF 14590</strain>
    </source>
</reference>
<evidence type="ECO:0000259" key="3">
    <source>
        <dbReference type="PROSITE" id="PS51352"/>
    </source>
</evidence>
<feature type="domain" description="PITH" evidence="4">
    <location>
        <begin position="130"/>
        <end position="342"/>
    </location>
</feature>